<proteinExistence type="predicted"/>
<name>A0ABP3YFU8_9BACT</name>
<feature type="transmembrane region" description="Helical" evidence="1">
    <location>
        <begin position="45"/>
        <end position="63"/>
    </location>
</feature>
<accession>A0ABP3YFU8</accession>
<dbReference type="Proteomes" id="UP001500469">
    <property type="component" value="Unassembled WGS sequence"/>
</dbReference>
<sequence>MELDEMKSLWQNLSVKVENQDRIQKDILLEMTKTKFRRKMNGIRIPELFGSLFCFGYAGYLIFQFDKIDLRLLQVLGILDIVFLVLIPVASLITVYRLRSLQINHLSTAEMLEAFGRAKRNFWRVQQVGVWLAGMMVLTLVPILGDIQDRLDELMEVEFWMIFLPFVLAFMFFFSRYVLRRYRKVMDQSEDLLKDI</sequence>
<evidence type="ECO:0000256" key="1">
    <source>
        <dbReference type="SAM" id="Phobius"/>
    </source>
</evidence>
<dbReference type="RefSeq" id="WP_343850197.1">
    <property type="nucleotide sequence ID" value="NZ_BAAAFI010000007.1"/>
</dbReference>
<reference evidence="3" key="1">
    <citation type="journal article" date="2019" name="Int. J. Syst. Evol. Microbiol.">
        <title>The Global Catalogue of Microorganisms (GCM) 10K type strain sequencing project: providing services to taxonomists for standard genome sequencing and annotation.</title>
        <authorList>
            <consortium name="The Broad Institute Genomics Platform"/>
            <consortium name="The Broad Institute Genome Sequencing Center for Infectious Disease"/>
            <person name="Wu L."/>
            <person name="Ma J."/>
        </authorList>
    </citation>
    <scope>NUCLEOTIDE SEQUENCE [LARGE SCALE GENOMIC DNA]</scope>
    <source>
        <strain evidence="3">JCM 16112</strain>
    </source>
</reference>
<feature type="transmembrane region" description="Helical" evidence="1">
    <location>
        <begin position="159"/>
        <end position="179"/>
    </location>
</feature>
<feature type="transmembrane region" description="Helical" evidence="1">
    <location>
        <begin position="128"/>
        <end position="147"/>
    </location>
</feature>
<protein>
    <submittedName>
        <fullName evidence="2">Uncharacterized protein</fullName>
    </submittedName>
</protein>
<dbReference type="EMBL" id="BAAAFI010000007">
    <property type="protein sequence ID" value="GAA0878627.1"/>
    <property type="molecule type" value="Genomic_DNA"/>
</dbReference>
<keyword evidence="3" id="KW-1185">Reference proteome</keyword>
<keyword evidence="1" id="KW-1133">Transmembrane helix</keyword>
<keyword evidence="1" id="KW-0472">Membrane</keyword>
<feature type="transmembrane region" description="Helical" evidence="1">
    <location>
        <begin position="75"/>
        <end position="96"/>
    </location>
</feature>
<keyword evidence="1" id="KW-0812">Transmembrane</keyword>
<evidence type="ECO:0000313" key="2">
    <source>
        <dbReference type="EMBL" id="GAA0878627.1"/>
    </source>
</evidence>
<gene>
    <name evidence="2" type="ORF">GCM10009119_15950</name>
</gene>
<comment type="caution">
    <text evidence="2">The sequence shown here is derived from an EMBL/GenBank/DDBJ whole genome shotgun (WGS) entry which is preliminary data.</text>
</comment>
<evidence type="ECO:0000313" key="3">
    <source>
        <dbReference type="Proteomes" id="UP001500469"/>
    </source>
</evidence>
<organism evidence="2 3">
    <name type="scientific">Algoriphagus jejuensis</name>
    <dbReference type="NCBI Taxonomy" id="419934"/>
    <lineage>
        <taxon>Bacteria</taxon>
        <taxon>Pseudomonadati</taxon>
        <taxon>Bacteroidota</taxon>
        <taxon>Cytophagia</taxon>
        <taxon>Cytophagales</taxon>
        <taxon>Cyclobacteriaceae</taxon>
        <taxon>Algoriphagus</taxon>
    </lineage>
</organism>